<organism evidence="5 6">
    <name type="scientific">Schleiferia thermophila</name>
    <dbReference type="NCBI Taxonomy" id="884107"/>
    <lineage>
        <taxon>Bacteria</taxon>
        <taxon>Pseudomonadati</taxon>
        <taxon>Bacteroidota</taxon>
        <taxon>Flavobacteriia</taxon>
        <taxon>Flavobacteriales</taxon>
        <taxon>Schleiferiaceae</taxon>
        <taxon>Schleiferia</taxon>
    </lineage>
</organism>
<dbReference type="InterPro" id="IPR012677">
    <property type="entry name" value="Nucleotide-bd_a/b_plait_sf"/>
</dbReference>
<comment type="similarity">
    <text evidence="1 4">Belongs to the universal ribosomal protein uL23 family.</text>
</comment>
<dbReference type="GO" id="GO:0006412">
    <property type="term" value="P:translation"/>
    <property type="evidence" value="ECO:0007669"/>
    <property type="project" value="UniProtKB-UniRule"/>
</dbReference>
<accession>A0A369A6Q2</accession>
<evidence type="ECO:0000256" key="1">
    <source>
        <dbReference type="ARBA" id="ARBA00006700"/>
    </source>
</evidence>
<keyword evidence="2 4" id="KW-0689">Ribosomal protein</keyword>
<dbReference type="HAMAP" id="MF_01369_B">
    <property type="entry name" value="Ribosomal_uL23_B"/>
    <property type="match status" value="1"/>
</dbReference>
<dbReference type="NCBIfam" id="NF004363">
    <property type="entry name" value="PRK05738.2-4"/>
    <property type="match status" value="1"/>
</dbReference>
<comment type="function">
    <text evidence="4">One of the early assembly proteins it binds 23S rRNA. One of the proteins that surrounds the polypeptide exit tunnel on the outside of the ribosome. Forms the main docking site for trigger factor binding to the ribosome.</text>
</comment>
<evidence type="ECO:0000313" key="5">
    <source>
        <dbReference type="EMBL" id="RCX04821.1"/>
    </source>
</evidence>
<reference evidence="5 6" key="1">
    <citation type="submission" date="2018-07" db="EMBL/GenBank/DDBJ databases">
        <title>Genomic Encyclopedia of Type Strains, Phase IV (KMG-IV): sequencing the most valuable type-strain genomes for metagenomic binning, comparative biology and taxonomic classification.</title>
        <authorList>
            <person name="Goeker M."/>
        </authorList>
    </citation>
    <scope>NUCLEOTIDE SEQUENCE [LARGE SCALE GENOMIC DNA]</scope>
    <source>
        <strain evidence="5 6">DSM 21410</strain>
    </source>
</reference>
<dbReference type="Gene3D" id="3.30.70.330">
    <property type="match status" value="1"/>
</dbReference>
<keyword evidence="4" id="KW-0694">RNA-binding</keyword>
<dbReference type="GO" id="GO:0005840">
    <property type="term" value="C:ribosome"/>
    <property type="evidence" value="ECO:0007669"/>
    <property type="project" value="UniProtKB-KW"/>
</dbReference>
<sequence>MSIIIKPIITEKANLLSEKSGVYCFHVQVDANKIQIKKAIEDAYGVTVENVNTVIMPAKRIVKYTKAGMIEGKKPKYKKAYVQVRSGEIINIYENI</sequence>
<dbReference type="RefSeq" id="WP_037360695.1">
    <property type="nucleotide sequence ID" value="NZ_BHZF01000001.1"/>
</dbReference>
<evidence type="ECO:0000256" key="4">
    <source>
        <dbReference type="HAMAP-Rule" id="MF_01369"/>
    </source>
</evidence>
<dbReference type="InterPro" id="IPR013025">
    <property type="entry name" value="Ribosomal_uL23-like"/>
</dbReference>
<dbReference type="Proteomes" id="UP000253517">
    <property type="component" value="Unassembled WGS sequence"/>
</dbReference>
<proteinExistence type="inferred from homology"/>
<evidence type="ECO:0000256" key="2">
    <source>
        <dbReference type="ARBA" id="ARBA00022980"/>
    </source>
</evidence>
<dbReference type="Pfam" id="PF00276">
    <property type="entry name" value="Ribosomal_L23"/>
    <property type="match status" value="1"/>
</dbReference>
<dbReference type="GO" id="GO:0003735">
    <property type="term" value="F:structural constituent of ribosome"/>
    <property type="evidence" value="ECO:0007669"/>
    <property type="project" value="InterPro"/>
</dbReference>
<dbReference type="PANTHER" id="PTHR11620">
    <property type="entry name" value="60S RIBOSOMAL PROTEIN L23A"/>
    <property type="match status" value="1"/>
</dbReference>
<dbReference type="AlphaFoldDB" id="A0A369A6Q2"/>
<name>A0A369A6Q2_9FLAO</name>
<dbReference type="GO" id="GO:1990904">
    <property type="term" value="C:ribonucleoprotein complex"/>
    <property type="evidence" value="ECO:0007669"/>
    <property type="project" value="UniProtKB-KW"/>
</dbReference>
<dbReference type="InterPro" id="IPR012678">
    <property type="entry name" value="Ribosomal_uL23/eL15/eS24_sf"/>
</dbReference>
<comment type="subunit">
    <text evidence="4">Part of the 50S ribosomal subunit. Contacts protein L29, and trigger factor when it is bound to the ribosome.</text>
</comment>
<keyword evidence="3 4" id="KW-0687">Ribonucleoprotein</keyword>
<comment type="caution">
    <text evidence="5">The sequence shown here is derived from an EMBL/GenBank/DDBJ whole genome shotgun (WGS) entry which is preliminary data.</text>
</comment>
<keyword evidence="4" id="KW-0699">rRNA-binding</keyword>
<dbReference type="GO" id="GO:0019843">
    <property type="term" value="F:rRNA binding"/>
    <property type="evidence" value="ECO:0007669"/>
    <property type="project" value="UniProtKB-UniRule"/>
</dbReference>
<evidence type="ECO:0000256" key="3">
    <source>
        <dbReference type="ARBA" id="ARBA00023274"/>
    </source>
</evidence>
<gene>
    <name evidence="4" type="primary">rplW</name>
    <name evidence="5" type="ORF">DES35_10191</name>
</gene>
<dbReference type="EMBL" id="QPJS01000001">
    <property type="protein sequence ID" value="RCX04821.1"/>
    <property type="molecule type" value="Genomic_DNA"/>
</dbReference>
<keyword evidence="6" id="KW-1185">Reference proteome</keyword>
<protein>
    <recommendedName>
        <fullName evidence="4">Large ribosomal subunit protein uL23</fullName>
    </recommendedName>
</protein>
<dbReference type="SUPFAM" id="SSF54189">
    <property type="entry name" value="Ribosomal proteins S24e, L23 and L15e"/>
    <property type="match status" value="1"/>
</dbReference>
<evidence type="ECO:0000313" key="6">
    <source>
        <dbReference type="Proteomes" id="UP000253517"/>
    </source>
</evidence>